<accession>A0A645BS72</accession>
<protein>
    <submittedName>
        <fullName evidence="1">Uncharacterized protein</fullName>
    </submittedName>
</protein>
<comment type="caution">
    <text evidence="1">The sequence shown here is derived from an EMBL/GenBank/DDBJ whole genome shotgun (WGS) entry which is preliminary data.</text>
</comment>
<name>A0A645BS72_9ZZZZ</name>
<reference evidence="1" key="1">
    <citation type="submission" date="2019-08" db="EMBL/GenBank/DDBJ databases">
        <authorList>
            <person name="Kucharzyk K."/>
            <person name="Murdoch R.W."/>
            <person name="Higgins S."/>
            <person name="Loffler F."/>
        </authorList>
    </citation>
    <scope>NUCLEOTIDE SEQUENCE</scope>
</reference>
<organism evidence="1">
    <name type="scientific">bioreactor metagenome</name>
    <dbReference type="NCBI Taxonomy" id="1076179"/>
    <lineage>
        <taxon>unclassified sequences</taxon>
        <taxon>metagenomes</taxon>
        <taxon>ecological metagenomes</taxon>
    </lineage>
</organism>
<dbReference type="EMBL" id="VSSQ01020067">
    <property type="protein sequence ID" value="MPM64644.1"/>
    <property type="molecule type" value="Genomic_DNA"/>
</dbReference>
<evidence type="ECO:0000313" key="1">
    <source>
        <dbReference type="EMBL" id="MPM64644.1"/>
    </source>
</evidence>
<gene>
    <name evidence="1" type="ORF">SDC9_111531</name>
</gene>
<dbReference type="AlphaFoldDB" id="A0A645BS72"/>
<sequence>MHLEPEDVGLEMLAEIGVALADELILGITHQLPCLVVESLVRIAVLCRHAHGHGFSLLVTTMESLDQGLACIPCIKDEIVDADIKGFCHILHGRLEGAQVQDVAGYN</sequence>
<proteinExistence type="predicted"/>